<evidence type="ECO:0000313" key="2">
    <source>
        <dbReference type="Proteomes" id="UP000521748"/>
    </source>
</evidence>
<accession>A0A7Y9LVG1</accession>
<proteinExistence type="predicted"/>
<keyword evidence="2" id="KW-1185">Reference proteome</keyword>
<comment type="caution">
    <text evidence="1">The sequence shown here is derived from an EMBL/GenBank/DDBJ whole genome shotgun (WGS) entry which is preliminary data.</text>
</comment>
<dbReference type="Gene3D" id="3.10.450.50">
    <property type="match status" value="1"/>
</dbReference>
<name>A0A7Y9LVG1_9MICC</name>
<evidence type="ECO:0000313" key="1">
    <source>
        <dbReference type="EMBL" id="NYE96355.1"/>
    </source>
</evidence>
<dbReference type="EMBL" id="JACBYQ010000002">
    <property type="protein sequence ID" value="NYE96355.1"/>
    <property type="molecule type" value="Genomic_DNA"/>
</dbReference>
<dbReference type="Proteomes" id="UP000521748">
    <property type="component" value="Unassembled WGS sequence"/>
</dbReference>
<reference evidence="1 2" key="1">
    <citation type="submission" date="2020-07" db="EMBL/GenBank/DDBJ databases">
        <title>Sequencing the genomes of 1000 actinobacteria strains.</title>
        <authorList>
            <person name="Klenk H.-P."/>
        </authorList>
    </citation>
    <scope>NUCLEOTIDE SEQUENCE [LARGE SCALE GENOMIC DNA]</scope>
    <source>
        <strain evidence="1 2">DSM 102047</strain>
    </source>
</reference>
<protein>
    <submittedName>
        <fullName evidence="1">Putative SnoaL-like aldol condensation-catalyzing enzyme</fullName>
    </submittedName>
</protein>
<sequence>MPEQILTTRRVLIDGEYIVNHSLASQDGQPVAVRFDLFRTNGDVVLQHWTDEEPWQQETANGHTQIDGQSAINLAADTEETRRIAIATVQAILVNADYSDIPAHLAGEDYLQHNHRFADGVSGLVAAVTALAQQGITMKYDGIRQVVAQGDFAYLRSEGMFGGQPFVFHDLFRVAAGRCVEHWDVMVPAVRS</sequence>
<gene>
    <name evidence="1" type="ORF">FHU41_002605</name>
</gene>
<dbReference type="RefSeq" id="WP_179390017.1">
    <property type="nucleotide sequence ID" value="NZ_JACBYQ010000002.1"/>
</dbReference>
<organism evidence="1 2">
    <name type="scientific">Psychromicrobium silvestre</name>
    <dbReference type="NCBI Taxonomy" id="1645614"/>
    <lineage>
        <taxon>Bacteria</taxon>
        <taxon>Bacillati</taxon>
        <taxon>Actinomycetota</taxon>
        <taxon>Actinomycetes</taxon>
        <taxon>Micrococcales</taxon>
        <taxon>Micrococcaceae</taxon>
        <taxon>Psychromicrobium</taxon>
    </lineage>
</organism>
<dbReference type="SUPFAM" id="SSF54427">
    <property type="entry name" value="NTF2-like"/>
    <property type="match status" value="1"/>
</dbReference>
<dbReference type="AlphaFoldDB" id="A0A7Y9LVG1"/>
<dbReference type="InterPro" id="IPR032710">
    <property type="entry name" value="NTF2-like_dom_sf"/>
</dbReference>